<reference evidence="4" key="1">
    <citation type="journal article" date="2012" name="MBio">
        <title>Comparative genome analysis of Trichophyton rubrum and related dermatophytes reveals candidate genes involved in infection.</title>
        <authorList>
            <person name="Martinez D.A."/>
            <person name="Oliver B.G."/>
            <person name="Graeser Y."/>
            <person name="Goldberg J.M."/>
            <person name="Li W."/>
            <person name="Martinez-Rossi N.M."/>
            <person name="Monod M."/>
            <person name="Shelest E."/>
            <person name="Barton R.C."/>
            <person name="Birch E."/>
            <person name="Brakhage A.A."/>
            <person name="Chen Z."/>
            <person name="Gurr S.J."/>
            <person name="Heiman D."/>
            <person name="Heitman J."/>
            <person name="Kosti I."/>
            <person name="Rossi A."/>
            <person name="Saif S."/>
            <person name="Samalova M."/>
            <person name="Saunders C.W."/>
            <person name="Shea T."/>
            <person name="Summerbell R.C."/>
            <person name="Xu J."/>
            <person name="Young S."/>
            <person name="Zeng Q."/>
            <person name="Birren B.W."/>
            <person name="Cuomo C.A."/>
            <person name="White T.C."/>
        </authorList>
    </citation>
    <scope>NUCLEOTIDE SEQUENCE [LARGE SCALE GENOMIC DNA]</scope>
    <source>
        <strain evidence="4">ATCC MYA-4605 / CBS 113480</strain>
    </source>
</reference>
<feature type="region of interest" description="Disordered" evidence="1">
    <location>
        <begin position="1"/>
        <end position="41"/>
    </location>
</feature>
<organism evidence="3 4">
    <name type="scientific">Arthroderma otae (strain ATCC MYA-4605 / CBS 113480)</name>
    <name type="common">Microsporum canis</name>
    <dbReference type="NCBI Taxonomy" id="554155"/>
    <lineage>
        <taxon>Eukaryota</taxon>
        <taxon>Fungi</taxon>
        <taxon>Dikarya</taxon>
        <taxon>Ascomycota</taxon>
        <taxon>Pezizomycotina</taxon>
        <taxon>Eurotiomycetes</taxon>
        <taxon>Eurotiomycetidae</taxon>
        <taxon>Onygenales</taxon>
        <taxon>Arthrodermataceae</taxon>
        <taxon>Microsporum</taxon>
    </lineage>
</organism>
<dbReference type="AlphaFoldDB" id="C5FKD2"/>
<dbReference type="GeneID" id="9224913"/>
<dbReference type="eggNOG" id="ENOG502RQ5I">
    <property type="taxonomic scope" value="Eukaryota"/>
</dbReference>
<dbReference type="VEuPathDB" id="FungiDB:MCYG_02973"/>
<name>C5FKD2_ARTOC</name>
<evidence type="ECO:0000259" key="2">
    <source>
        <dbReference type="PROSITE" id="PS50181"/>
    </source>
</evidence>
<proteinExistence type="predicted"/>
<dbReference type="SUPFAM" id="SSF81383">
    <property type="entry name" value="F-box domain"/>
    <property type="match status" value="1"/>
</dbReference>
<evidence type="ECO:0000313" key="3">
    <source>
        <dbReference type="EMBL" id="EEQ30154.1"/>
    </source>
</evidence>
<dbReference type="OrthoDB" id="5281164at2759"/>
<dbReference type="RefSeq" id="XP_002847467.1">
    <property type="nucleotide sequence ID" value="XM_002847421.1"/>
</dbReference>
<evidence type="ECO:0000313" key="4">
    <source>
        <dbReference type="Proteomes" id="UP000002035"/>
    </source>
</evidence>
<feature type="compositionally biased region" description="Basic residues" evidence="1">
    <location>
        <begin position="1"/>
        <end position="30"/>
    </location>
</feature>
<sequence>MAGRGRRNLRKKRGKKQGKKQGRRRGKQRVSSKASPQGPPFCRLPPELHFYILEFLDHRDLQQLRCTNRYFKHLPSNRDKFLIRQRYVDDFFEEEKEEKEFEDVYLNNMWSERNIAVTLRCYFCFRRRHICMYADSQRIAKRKKGGEHGWKRYCVICGMKKKWWVLGTIHRLEWSIGIYCRLCYSFQNLPYRRHCKAGLCEVCEWLTDFVEFDVSDTNRRKRRVSEWGPDVVEWGVDKRPLGYLSWHRVRRQVLRKIRTERETAGHMRNLVQTVDERLQEVRRNGPLVETICNQWACSPEYPEGWTVRELFGDVEE</sequence>
<dbReference type="PROSITE" id="PS50181">
    <property type="entry name" value="FBOX"/>
    <property type="match status" value="1"/>
</dbReference>
<dbReference type="InterPro" id="IPR001810">
    <property type="entry name" value="F-box_dom"/>
</dbReference>
<gene>
    <name evidence="3" type="ORF">MCYG_02973</name>
</gene>
<dbReference type="Gene3D" id="1.20.1280.50">
    <property type="match status" value="1"/>
</dbReference>
<accession>C5FKD2</accession>
<dbReference type="EMBL" id="DS995703">
    <property type="protein sequence ID" value="EEQ30154.1"/>
    <property type="molecule type" value="Genomic_DNA"/>
</dbReference>
<dbReference type="Proteomes" id="UP000002035">
    <property type="component" value="Unassembled WGS sequence"/>
</dbReference>
<protein>
    <recommendedName>
        <fullName evidence="2">F-box domain-containing protein</fullName>
    </recommendedName>
</protein>
<feature type="domain" description="F-box" evidence="2">
    <location>
        <begin position="38"/>
        <end position="85"/>
    </location>
</feature>
<keyword evidence="4" id="KW-1185">Reference proteome</keyword>
<evidence type="ECO:0000256" key="1">
    <source>
        <dbReference type="SAM" id="MobiDB-lite"/>
    </source>
</evidence>
<dbReference type="CDD" id="cd09917">
    <property type="entry name" value="F-box_SF"/>
    <property type="match status" value="1"/>
</dbReference>
<dbReference type="Pfam" id="PF00646">
    <property type="entry name" value="F-box"/>
    <property type="match status" value="1"/>
</dbReference>
<dbReference type="HOGENOM" id="CLU_879910_0_0_1"/>
<dbReference type="InterPro" id="IPR036047">
    <property type="entry name" value="F-box-like_dom_sf"/>
</dbReference>